<accession>A0AAW1MHP8</accession>
<dbReference type="GO" id="GO:0000785">
    <property type="term" value="C:chromatin"/>
    <property type="evidence" value="ECO:0007669"/>
    <property type="project" value="TreeGrafter"/>
</dbReference>
<evidence type="ECO:0000259" key="10">
    <source>
        <dbReference type="SMART" id="SM01368"/>
    </source>
</evidence>
<dbReference type="InterPro" id="IPR028309">
    <property type="entry name" value="RB_fam"/>
</dbReference>
<evidence type="ECO:0000259" key="9">
    <source>
        <dbReference type="SMART" id="SM01367"/>
    </source>
</evidence>
<organism evidence="11 12">
    <name type="scientific">Popillia japonica</name>
    <name type="common">Japanese beetle</name>
    <dbReference type="NCBI Taxonomy" id="7064"/>
    <lineage>
        <taxon>Eukaryota</taxon>
        <taxon>Metazoa</taxon>
        <taxon>Ecdysozoa</taxon>
        <taxon>Arthropoda</taxon>
        <taxon>Hexapoda</taxon>
        <taxon>Insecta</taxon>
        <taxon>Pterygota</taxon>
        <taxon>Neoptera</taxon>
        <taxon>Endopterygota</taxon>
        <taxon>Coleoptera</taxon>
        <taxon>Polyphaga</taxon>
        <taxon>Scarabaeiformia</taxon>
        <taxon>Scarabaeidae</taxon>
        <taxon>Rutelinae</taxon>
        <taxon>Popillia</taxon>
    </lineage>
</organism>
<dbReference type="AlphaFoldDB" id="A0AAW1MHP8"/>
<dbReference type="GO" id="GO:0006357">
    <property type="term" value="P:regulation of transcription by RNA polymerase II"/>
    <property type="evidence" value="ECO:0007669"/>
    <property type="project" value="InterPro"/>
</dbReference>
<feature type="region of interest" description="Disordered" evidence="8">
    <location>
        <begin position="328"/>
        <end position="362"/>
    </location>
</feature>
<evidence type="ECO:0000256" key="2">
    <source>
        <dbReference type="ARBA" id="ARBA00009475"/>
    </source>
</evidence>
<dbReference type="GO" id="GO:0005634">
    <property type="term" value="C:nucleus"/>
    <property type="evidence" value="ECO:0007669"/>
    <property type="project" value="UniProtKB-SubCell"/>
</dbReference>
<dbReference type="SMART" id="SM01368">
    <property type="entry name" value="RB_A"/>
    <property type="match status" value="1"/>
</dbReference>
<evidence type="ECO:0000256" key="6">
    <source>
        <dbReference type="ARBA" id="ARBA00023242"/>
    </source>
</evidence>
<evidence type="ECO:0000256" key="5">
    <source>
        <dbReference type="ARBA" id="ARBA00023163"/>
    </source>
</evidence>
<dbReference type="Proteomes" id="UP001458880">
    <property type="component" value="Unassembled WGS sequence"/>
</dbReference>
<dbReference type="Gene3D" id="1.10.472.10">
    <property type="entry name" value="Cyclin-like"/>
    <property type="match status" value="3"/>
</dbReference>
<reference evidence="11 12" key="1">
    <citation type="journal article" date="2024" name="BMC Genomics">
        <title>De novo assembly and annotation of Popillia japonica's genome with initial clues to its potential as an invasive pest.</title>
        <authorList>
            <person name="Cucini C."/>
            <person name="Boschi S."/>
            <person name="Funari R."/>
            <person name="Cardaioli E."/>
            <person name="Iannotti N."/>
            <person name="Marturano G."/>
            <person name="Paoli F."/>
            <person name="Bruttini M."/>
            <person name="Carapelli A."/>
            <person name="Frati F."/>
            <person name="Nardi F."/>
        </authorList>
    </citation>
    <scope>NUCLEOTIDE SEQUENCE [LARGE SCALE GENOMIC DNA]</scope>
    <source>
        <strain evidence="11">DMR45628</strain>
    </source>
</reference>
<dbReference type="GO" id="GO:0000977">
    <property type="term" value="F:RNA polymerase II transcription regulatory region sequence-specific DNA binding"/>
    <property type="evidence" value="ECO:0007669"/>
    <property type="project" value="TreeGrafter"/>
</dbReference>
<evidence type="ECO:0000256" key="1">
    <source>
        <dbReference type="ARBA" id="ARBA00004123"/>
    </source>
</evidence>
<dbReference type="SMART" id="SM01367">
    <property type="entry name" value="DUF3452"/>
    <property type="match status" value="1"/>
</dbReference>
<dbReference type="SUPFAM" id="SSF47954">
    <property type="entry name" value="Cyclin-like"/>
    <property type="match status" value="2"/>
</dbReference>
<dbReference type="InterPro" id="IPR036915">
    <property type="entry name" value="Cyclin-like_sf"/>
</dbReference>
<feature type="domain" description="Retinoblastoma-associated protein N-terminal" evidence="9">
    <location>
        <begin position="64"/>
        <end position="206"/>
    </location>
</feature>
<proteinExistence type="inferred from homology"/>
<sequence>MVSTEETEDITLINFRQLTDKLNLEQNVCTQAWNSYQQIRPKFDLEGDELHWLGCAIFVACRNTTTPTIGQSVLEGNCISLTSLLRHSNLSLMQFFNKIKRWAEMTKMNEEFHKKIETLQSKVAVAFNIFQKYSPIFKEIFNPFTDTDSKQHRNRRQRPPPCTTMQLFDFCWLLFITSKSEDDSYSKDLVMSHHLLHACCDLVFQNAFFDERKDLLNPNFPCLPREWSNPGYIVPEEAPCIISSFYKEDVKDAIYVKKYKFPDIIRGLFEKRILQGNSADFTGLLNPAVFDSNYNALKKRYETHLLNKGDFDERILLAEYRRQKKLKEQASLAEHPDSAHSLEGSRQAPVTPLTGRRFLGPKRISDTNSSIAHNIMSLQNLVANRAPNPSEELCTIFKHCKIDPAESIRNIFSQLQRKYCEKSSQLSDINTTEVNHRALLALKLVYKFLEHILKSERKRNPDISFLMQKDSFFNSLYACSLEIVEYSHNTHNSLREFPWVLSALELTVYDFVKVIEITIRSDDQLPRYIIKHLSWVEEHILETLMWDENSALWRAITQSGEDIPKFEDIALPGYMKYGSTQNDIKPAVNNTSADSPGPSATETFQSPNVNTNSANVISSQVKKNLFPTIKPGQSVLQNSKPTHLMVTDEDATPSPVPDAKPKKGGSLCIIFRKFYNLAGVRMDHLCSKLGITAMDLQCKIWTVFEYSVRYTDLMRNRHLDQLLMCAVYVICKVTGKTYQFTDIMKQYREQPQANSDIYRSVLIKEDATPNRSDLIQFYNKVYVTKIQEFALKFSNQTTNLHLSPLPVVKPLIASPKTEIQKNIFIKPYDSPTKAFNTGRVMHYCFNRSTSEDLRDINNTINTNGKRLLENYDTDLISKRPTNKKVAALIEERKIQTMDTE</sequence>
<name>A0AAW1MHP8_POPJA</name>
<comment type="subcellular location">
    <subcellularLocation>
        <location evidence="1">Nucleus</location>
    </subcellularLocation>
</comment>
<dbReference type="Pfam" id="PF01858">
    <property type="entry name" value="RB_A"/>
    <property type="match status" value="1"/>
</dbReference>
<dbReference type="GO" id="GO:2000134">
    <property type="term" value="P:negative regulation of G1/S transition of mitotic cell cycle"/>
    <property type="evidence" value="ECO:0007669"/>
    <property type="project" value="TreeGrafter"/>
</dbReference>
<keyword evidence="4" id="KW-0805">Transcription regulation</keyword>
<dbReference type="Gene3D" id="1.10.472.140">
    <property type="match status" value="1"/>
</dbReference>
<dbReference type="PANTHER" id="PTHR13742:SF17">
    <property type="entry name" value="RE32990P-RELATED"/>
    <property type="match status" value="1"/>
</dbReference>
<evidence type="ECO:0000313" key="12">
    <source>
        <dbReference type="Proteomes" id="UP001458880"/>
    </source>
</evidence>
<dbReference type="InterPro" id="IPR024599">
    <property type="entry name" value="RB_N"/>
</dbReference>
<dbReference type="Pfam" id="PF01857">
    <property type="entry name" value="RB_B"/>
    <property type="match status" value="1"/>
</dbReference>
<keyword evidence="6" id="KW-0539">Nucleus</keyword>
<feature type="domain" description="Retinoblastoma-associated protein A-box" evidence="10">
    <location>
        <begin position="367"/>
        <end position="556"/>
    </location>
</feature>
<gene>
    <name evidence="11" type="ORF">QE152_g5439</name>
</gene>
<dbReference type="Pfam" id="PF11934">
    <property type="entry name" value="DUF3452"/>
    <property type="match status" value="1"/>
</dbReference>
<keyword evidence="12" id="KW-1185">Reference proteome</keyword>
<evidence type="ECO:0000256" key="7">
    <source>
        <dbReference type="ARBA" id="ARBA00023306"/>
    </source>
</evidence>
<comment type="caution">
    <text evidence="11">The sequence shown here is derived from an EMBL/GenBank/DDBJ whole genome shotgun (WGS) entry which is preliminary data.</text>
</comment>
<dbReference type="PANTHER" id="PTHR13742">
    <property type="entry name" value="RETINOBLASTOMA-ASSOCIATED PROTEIN RB -RELATED"/>
    <property type="match status" value="1"/>
</dbReference>
<keyword evidence="5" id="KW-0804">Transcription</keyword>
<protein>
    <recommendedName>
        <fullName evidence="13">Retinoblastoma-like protein 1</fullName>
    </recommendedName>
</protein>
<dbReference type="GO" id="GO:0005667">
    <property type="term" value="C:transcription regulator complex"/>
    <property type="evidence" value="ECO:0007669"/>
    <property type="project" value="TreeGrafter"/>
</dbReference>
<comment type="similarity">
    <text evidence="2">Belongs to the retinoblastoma protein (RB) family.</text>
</comment>
<evidence type="ECO:0000256" key="3">
    <source>
        <dbReference type="ARBA" id="ARBA00022491"/>
    </source>
</evidence>
<evidence type="ECO:0008006" key="13">
    <source>
        <dbReference type="Google" id="ProtNLM"/>
    </source>
</evidence>
<evidence type="ECO:0000256" key="8">
    <source>
        <dbReference type="SAM" id="MobiDB-lite"/>
    </source>
</evidence>
<evidence type="ECO:0000256" key="4">
    <source>
        <dbReference type="ARBA" id="ARBA00023015"/>
    </source>
</evidence>
<evidence type="ECO:0000313" key="11">
    <source>
        <dbReference type="EMBL" id="KAK9747233.1"/>
    </source>
</evidence>
<keyword evidence="3" id="KW-0678">Repressor</keyword>
<dbReference type="InterPro" id="IPR002720">
    <property type="entry name" value="RB_A"/>
</dbReference>
<dbReference type="InterPro" id="IPR002719">
    <property type="entry name" value="RB_B"/>
</dbReference>
<feature type="region of interest" description="Disordered" evidence="8">
    <location>
        <begin position="585"/>
        <end position="611"/>
    </location>
</feature>
<dbReference type="GO" id="GO:0030154">
    <property type="term" value="P:cell differentiation"/>
    <property type="evidence" value="ECO:0007669"/>
    <property type="project" value="TreeGrafter"/>
</dbReference>
<keyword evidence="7" id="KW-0131">Cell cycle</keyword>
<dbReference type="EMBL" id="JASPKY010000032">
    <property type="protein sequence ID" value="KAK9747233.1"/>
    <property type="molecule type" value="Genomic_DNA"/>
</dbReference>